<keyword evidence="1" id="KW-1133">Transmembrane helix</keyword>
<evidence type="ECO:0000256" key="1">
    <source>
        <dbReference type="SAM" id="Phobius"/>
    </source>
</evidence>
<sequence>MLWGFKLEQLNLIIAAISAIGAIASAIAAVSSKETANRALSLQREIADFDRDRHLYESLKSFAEQANSYAKDKRGSDWSFSDAANIISKLSLAMRSIVERCRNEEEKKRFVYPIL</sequence>
<protein>
    <submittedName>
        <fullName evidence="2">Uncharacterized protein</fullName>
    </submittedName>
</protein>
<gene>
    <name evidence="2" type="ORF">NCTC8105_03539</name>
</gene>
<keyword evidence="1" id="KW-0472">Membrane</keyword>
<accession>A0A377PMH1</accession>
<name>A0A377PMH1_HAFAL</name>
<feature type="transmembrane region" description="Helical" evidence="1">
    <location>
        <begin position="12"/>
        <end position="30"/>
    </location>
</feature>
<evidence type="ECO:0000313" key="2">
    <source>
        <dbReference type="EMBL" id="STQ81359.1"/>
    </source>
</evidence>
<dbReference type="AlphaFoldDB" id="A0A377PMH1"/>
<dbReference type="EMBL" id="UGHP01000001">
    <property type="protein sequence ID" value="STQ81359.1"/>
    <property type="molecule type" value="Genomic_DNA"/>
</dbReference>
<reference evidence="2 3" key="1">
    <citation type="submission" date="2018-06" db="EMBL/GenBank/DDBJ databases">
        <authorList>
            <consortium name="Pathogen Informatics"/>
            <person name="Doyle S."/>
        </authorList>
    </citation>
    <scope>NUCLEOTIDE SEQUENCE [LARGE SCALE GENOMIC DNA]</scope>
    <source>
        <strain evidence="2 3">NCTC8105</strain>
    </source>
</reference>
<keyword evidence="1" id="KW-0812">Transmembrane</keyword>
<dbReference type="Proteomes" id="UP000254821">
    <property type="component" value="Unassembled WGS sequence"/>
</dbReference>
<organism evidence="2 3">
    <name type="scientific">Hafnia alvei</name>
    <dbReference type="NCBI Taxonomy" id="569"/>
    <lineage>
        <taxon>Bacteria</taxon>
        <taxon>Pseudomonadati</taxon>
        <taxon>Pseudomonadota</taxon>
        <taxon>Gammaproteobacteria</taxon>
        <taxon>Enterobacterales</taxon>
        <taxon>Hafniaceae</taxon>
        <taxon>Hafnia</taxon>
    </lineage>
</organism>
<evidence type="ECO:0000313" key="3">
    <source>
        <dbReference type="Proteomes" id="UP000254821"/>
    </source>
</evidence>
<proteinExistence type="predicted"/>